<reference evidence="2" key="1">
    <citation type="submission" date="2016-10" db="EMBL/GenBank/DDBJ databases">
        <authorList>
            <person name="Varghese N."/>
            <person name="Submissions S."/>
        </authorList>
    </citation>
    <scope>NUCLEOTIDE SEQUENCE [LARGE SCALE GENOMIC DNA]</scope>
    <source>
        <strain evidence="2">DSM 44718</strain>
    </source>
</reference>
<evidence type="ECO:0000313" key="2">
    <source>
        <dbReference type="Proteomes" id="UP000199632"/>
    </source>
</evidence>
<accession>A0A1H3TJI1</accession>
<dbReference type="Proteomes" id="UP000199632">
    <property type="component" value="Unassembled WGS sequence"/>
</dbReference>
<dbReference type="RefSeq" id="WP_176985123.1">
    <property type="nucleotide sequence ID" value="NZ_BOND01000001.1"/>
</dbReference>
<protein>
    <submittedName>
        <fullName evidence="1">Uncharacterized protein</fullName>
    </submittedName>
</protein>
<proteinExistence type="predicted"/>
<keyword evidence="2" id="KW-1185">Reference proteome</keyword>
<name>A0A1H3TJI1_9ACTN</name>
<organism evidence="1 2">
    <name type="scientific">Asanoa ishikariensis</name>
    <dbReference type="NCBI Taxonomy" id="137265"/>
    <lineage>
        <taxon>Bacteria</taxon>
        <taxon>Bacillati</taxon>
        <taxon>Actinomycetota</taxon>
        <taxon>Actinomycetes</taxon>
        <taxon>Micromonosporales</taxon>
        <taxon>Micromonosporaceae</taxon>
        <taxon>Asanoa</taxon>
    </lineage>
</organism>
<dbReference type="AlphaFoldDB" id="A0A1H3TJI1"/>
<dbReference type="EMBL" id="FNQB01000003">
    <property type="protein sequence ID" value="SDZ50270.1"/>
    <property type="molecule type" value="Genomic_DNA"/>
</dbReference>
<evidence type="ECO:0000313" key="1">
    <source>
        <dbReference type="EMBL" id="SDZ50270.1"/>
    </source>
</evidence>
<gene>
    <name evidence="1" type="ORF">SAMN05421684_5870</name>
</gene>
<sequence>MISTEAFDAREPPADCGFLPRPELVIEVVPVDLLGDEEAGYVLYLNGNEPIDIEI</sequence>